<feature type="domain" description="Pyrrolo-quinoline quinone repeat" evidence="2">
    <location>
        <begin position="112"/>
        <end position="203"/>
    </location>
</feature>
<dbReference type="Gene3D" id="2.130.10.10">
    <property type="entry name" value="YVTN repeat-like/Quinoprotein amine dehydrogenase"/>
    <property type="match status" value="1"/>
</dbReference>
<dbReference type="EMBL" id="BONF01000051">
    <property type="protein sequence ID" value="GIF85728.1"/>
    <property type="molecule type" value="Genomic_DNA"/>
</dbReference>
<dbReference type="AlphaFoldDB" id="A0A8J3JVB9"/>
<dbReference type="InterPro" id="IPR002372">
    <property type="entry name" value="PQQ_rpt_dom"/>
</dbReference>
<dbReference type="Gene3D" id="2.140.10.10">
    <property type="entry name" value="Quinoprotein alcohol dehydrogenase-like superfamily"/>
    <property type="match status" value="1"/>
</dbReference>
<evidence type="ECO:0000256" key="1">
    <source>
        <dbReference type="SAM" id="SignalP"/>
    </source>
</evidence>
<accession>A0A8J3JVB9</accession>
<sequence>MIGVVAAALLAAAGLTAWRVLAPAEVVSPARKPYPEPVIPAPGPIGALVSAPLILDDRIRIFAAERQVWADAPPNFKYENSALWSLRRWPAQLIGVVARGGPSPVVVSSWSDGQLVGTDPRTGETVWQATAEPLGDAYAGRRTGAATLYQPPGLFSTADAVVVAGPAHVTAYDPATGAQRWQLAAPADAACRGTDLTSAGQYLVHDTCAGTVRRVGAAGGAALPDLGSGITAVEPVSCPVGHSTCPGVRLTGPSGTEGLLLDGTAAIPSPPLSAPGTVLAGGVAVTAPDPAAVTRLDARDPRTGELRWTWQPSPGNAATPPGRLLAAGTDRVLLLAPDQTLIAVSAESGKELSRSSIQLRHEPVTPYDLSQVHTSGRYVVLVRTIPGAPATAPDSDYYLFPRPVLLTGS</sequence>
<organism evidence="3 4">
    <name type="scientific">Catellatospora bangladeshensis</name>
    <dbReference type="NCBI Taxonomy" id="310355"/>
    <lineage>
        <taxon>Bacteria</taxon>
        <taxon>Bacillati</taxon>
        <taxon>Actinomycetota</taxon>
        <taxon>Actinomycetes</taxon>
        <taxon>Micromonosporales</taxon>
        <taxon>Micromonosporaceae</taxon>
        <taxon>Catellatospora</taxon>
    </lineage>
</organism>
<keyword evidence="1" id="KW-0732">Signal</keyword>
<dbReference type="Pfam" id="PF13360">
    <property type="entry name" value="PQQ_2"/>
    <property type="match status" value="1"/>
</dbReference>
<dbReference type="SUPFAM" id="SSF50998">
    <property type="entry name" value="Quinoprotein alcohol dehydrogenase-like"/>
    <property type="match status" value="1"/>
</dbReference>
<comment type="caution">
    <text evidence="3">The sequence shown here is derived from an EMBL/GenBank/DDBJ whole genome shotgun (WGS) entry which is preliminary data.</text>
</comment>
<evidence type="ECO:0000259" key="2">
    <source>
        <dbReference type="Pfam" id="PF13360"/>
    </source>
</evidence>
<dbReference type="InterPro" id="IPR018391">
    <property type="entry name" value="PQQ_b-propeller_rpt"/>
</dbReference>
<reference evidence="3 4" key="1">
    <citation type="submission" date="2021-01" db="EMBL/GenBank/DDBJ databases">
        <title>Whole genome shotgun sequence of Catellatospora bangladeshensis NBRC 107357.</title>
        <authorList>
            <person name="Komaki H."/>
            <person name="Tamura T."/>
        </authorList>
    </citation>
    <scope>NUCLEOTIDE SEQUENCE [LARGE SCALE GENOMIC DNA]</scope>
    <source>
        <strain evidence="3 4">NBRC 107357</strain>
    </source>
</reference>
<name>A0A8J3JVB9_9ACTN</name>
<evidence type="ECO:0000313" key="3">
    <source>
        <dbReference type="EMBL" id="GIF85728.1"/>
    </source>
</evidence>
<protein>
    <recommendedName>
        <fullName evidence="2">Pyrrolo-quinoline quinone repeat domain-containing protein</fullName>
    </recommendedName>
</protein>
<dbReference type="InterPro" id="IPR015943">
    <property type="entry name" value="WD40/YVTN_repeat-like_dom_sf"/>
</dbReference>
<dbReference type="InterPro" id="IPR011047">
    <property type="entry name" value="Quinoprotein_ADH-like_sf"/>
</dbReference>
<feature type="chain" id="PRO_5039018269" description="Pyrrolo-quinoline quinone repeat domain-containing protein" evidence="1">
    <location>
        <begin position="23"/>
        <end position="409"/>
    </location>
</feature>
<dbReference type="Proteomes" id="UP000601223">
    <property type="component" value="Unassembled WGS sequence"/>
</dbReference>
<gene>
    <name evidence="3" type="ORF">Cba03nite_70770</name>
</gene>
<dbReference type="SMART" id="SM00564">
    <property type="entry name" value="PQQ"/>
    <property type="match status" value="4"/>
</dbReference>
<feature type="signal peptide" evidence="1">
    <location>
        <begin position="1"/>
        <end position="22"/>
    </location>
</feature>
<keyword evidence="4" id="KW-1185">Reference proteome</keyword>
<evidence type="ECO:0000313" key="4">
    <source>
        <dbReference type="Proteomes" id="UP000601223"/>
    </source>
</evidence>
<proteinExistence type="predicted"/>